<protein>
    <recommendedName>
        <fullName evidence="1">HTH LytTR-type domain-containing protein</fullName>
    </recommendedName>
</protein>
<dbReference type="GO" id="GO:0003677">
    <property type="term" value="F:DNA binding"/>
    <property type="evidence" value="ECO:0007669"/>
    <property type="project" value="InterPro"/>
</dbReference>
<dbReference type="EMBL" id="BHVZ01000010">
    <property type="protein sequence ID" value="GCB30103.1"/>
    <property type="molecule type" value="Genomic_DNA"/>
</dbReference>
<dbReference type="GO" id="GO:0000156">
    <property type="term" value="F:phosphorelay response regulator activity"/>
    <property type="evidence" value="ECO:0007669"/>
    <property type="project" value="InterPro"/>
</dbReference>
<evidence type="ECO:0000313" key="2">
    <source>
        <dbReference type="EMBL" id="GCB30103.1"/>
    </source>
</evidence>
<evidence type="ECO:0000259" key="1">
    <source>
        <dbReference type="PROSITE" id="PS50930"/>
    </source>
</evidence>
<dbReference type="SMART" id="SM00850">
    <property type="entry name" value="LytTR"/>
    <property type="match status" value="1"/>
</dbReference>
<organism evidence="2 3">
    <name type="scientific">Anaerotignum faecicola</name>
    <dbReference type="NCBI Taxonomy" id="2358141"/>
    <lineage>
        <taxon>Bacteria</taxon>
        <taxon>Bacillati</taxon>
        <taxon>Bacillota</taxon>
        <taxon>Clostridia</taxon>
        <taxon>Lachnospirales</taxon>
        <taxon>Anaerotignaceae</taxon>
        <taxon>Anaerotignum</taxon>
    </lineage>
</organism>
<dbReference type="PROSITE" id="PS50930">
    <property type="entry name" value="HTH_LYTTR"/>
    <property type="match status" value="1"/>
</dbReference>
<dbReference type="Gene3D" id="2.40.50.1020">
    <property type="entry name" value="LytTr DNA-binding domain"/>
    <property type="match status" value="1"/>
</dbReference>
<sequence length="153" mass="17264">MCKNSIHTTGAAASAVNELCTDRGSVCVTNSESTHDEPLYCRISTQKAIYKIPYQDILFIESEQKKSVIHLLKKTICVSVPLYRILEVLPKETFVQTHRSFIVNLKNASSIDKSQNPWTISFFGSEQLAFVGRSFKDNIMQIIRPTLDLHTGK</sequence>
<dbReference type="InterPro" id="IPR007492">
    <property type="entry name" value="LytTR_DNA-bd_dom"/>
</dbReference>
<keyword evidence="3" id="KW-1185">Reference proteome</keyword>
<accession>A0A401LF04</accession>
<dbReference type="PANTHER" id="PTHR37299">
    <property type="entry name" value="TRANSCRIPTIONAL REGULATOR-RELATED"/>
    <property type="match status" value="1"/>
</dbReference>
<dbReference type="Proteomes" id="UP000287361">
    <property type="component" value="Unassembled WGS sequence"/>
</dbReference>
<dbReference type="InterPro" id="IPR046947">
    <property type="entry name" value="LytR-like"/>
</dbReference>
<reference evidence="2 3" key="1">
    <citation type="submission" date="2018-10" db="EMBL/GenBank/DDBJ databases">
        <title>Draft Genome Sequence of Anaerotignum sp. KCTC 15736.</title>
        <authorList>
            <person name="Choi S.H."/>
            <person name="Kim J.S."/>
            <person name="Kang S.W."/>
            <person name="Lee J.S."/>
            <person name="Park S.H."/>
        </authorList>
    </citation>
    <scope>NUCLEOTIDE SEQUENCE [LARGE SCALE GENOMIC DNA]</scope>
    <source>
        <strain evidence="2 3">KCTC 15736</strain>
    </source>
</reference>
<proteinExistence type="predicted"/>
<evidence type="ECO:0000313" key="3">
    <source>
        <dbReference type="Proteomes" id="UP000287361"/>
    </source>
</evidence>
<dbReference type="AlphaFoldDB" id="A0A401LF04"/>
<name>A0A401LF04_9FIRM</name>
<dbReference type="Pfam" id="PF04397">
    <property type="entry name" value="LytTR"/>
    <property type="match status" value="1"/>
</dbReference>
<dbReference type="OrthoDB" id="9809318at2"/>
<dbReference type="PANTHER" id="PTHR37299:SF1">
    <property type="entry name" value="STAGE 0 SPORULATION PROTEIN A HOMOLOG"/>
    <property type="match status" value="1"/>
</dbReference>
<comment type="caution">
    <text evidence="2">The sequence shown here is derived from an EMBL/GenBank/DDBJ whole genome shotgun (WGS) entry which is preliminary data.</text>
</comment>
<feature type="domain" description="HTH LytTR-type" evidence="1">
    <location>
        <begin position="43"/>
        <end position="113"/>
    </location>
</feature>
<gene>
    <name evidence="2" type="ORF">KGMB03357_17640</name>
</gene>